<evidence type="ECO:0008006" key="3">
    <source>
        <dbReference type="Google" id="ProtNLM"/>
    </source>
</evidence>
<reference evidence="1 2" key="1">
    <citation type="submission" date="2008-05" db="EMBL/GenBank/DDBJ databases">
        <title>Complete sequence of chromosome of Geobacter lovleyi SZ.</title>
        <authorList>
            <consortium name="US DOE Joint Genome Institute"/>
            <person name="Lucas S."/>
            <person name="Copeland A."/>
            <person name="Lapidus A."/>
            <person name="Glavina del Rio T."/>
            <person name="Dalin E."/>
            <person name="Tice H."/>
            <person name="Bruce D."/>
            <person name="Goodwin L."/>
            <person name="Pitluck S."/>
            <person name="Chertkov O."/>
            <person name="Meincke L."/>
            <person name="Brettin T."/>
            <person name="Detter J.C."/>
            <person name="Han C."/>
            <person name="Tapia R."/>
            <person name="Kuske C.R."/>
            <person name="Schmutz J."/>
            <person name="Larimer F."/>
            <person name="Land M."/>
            <person name="Hauser L."/>
            <person name="Kyrpides N."/>
            <person name="Mikhailova N."/>
            <person name="Sung Y."/>
            <person name="Fletcher K.E."/>
            <person name="Ritalahti K.M."/>
            <person name="Loeffler F.E."/>
            <person name="Richardson P."/>
        </authorList>
    </citation>
    <scope>NUCLEOTIDE SEQUENCE [LARGE SCALE GENOMIC DNA]</scope>
    <source>
        <strain evidence="2">ATCC BAA-1151 / DSM 17278 / SZ</strain>
    </source>
</reference>
<organism evidence="1 2">
    <name type="scientific">Trichlorobacter lovleyi (strain ATCC BAA-1151 / DSM 17278 / SZ)</name>
    <name type="common">Geobacter lovleyi</name>
    <dbReference type="NCBI Taxonomy" id="398767"/>
    <lineage>
        <taxon>Bacteria</taxon>
        <taxon>Pseudomonadati</taxon>
        <taxon>Thermodesulfobacteriota</taxon>
        <taxon>Desulfuromonadia</taxon>
        <taxon>Geobacterales</taxon>
        <taxon>Geobacteraceae</taxon>
        <taxon>Trichlorobacter</taxon>
    </lineage>
</organism>
<evidence type="ECO:0000313" key="1">
    <source>
        <dbReference type="EMBL" id="ACD94166.1"/>
    </source>
</evidence>
<dbReference type="AlphaFoldDB" id="B3E2B3"/>
<gene>
    <name evidence="1" type="ordered locus">Glov_0438</name>
</gene>
<dbReference type="KEGG" id="glo:Glov_0438"/>
<evidence type="ECO:0000313" key="2">
    <source>
        <dbReference type="Proteomes" id="UP000002420"/>
    </source>
</evidence>
<proteinExistence type="predicted"/>
<dbReference type="Proteomes" id="UP000002420">
    <property type="component" value="Chromosome"/>
</dbReference>
<sequence>MIQQGEEVRRTYRSDGSGWGWVDTGAMKGFRSAALSFIERVYGKDHSHYLEFHKAADGTDKHDAEVGIAILTSIKREISGGWLFSLKGLISAEIFSDFIEMAQHLLSQNYKDPAAVIAGSVLEEHLRQLAISNGVEIEVETDGVLRPKKADRLNSDLAKAEVYSKLDQKAVTMWLDLRNKAAHGHFQEYTKDQVSNMIQSVIEFMVRVSP</sequence>
<accession>B3E2B3</accession>
<keyword evidence="2" id="KW-1185">Reference proteome</keyword>
<name>B3E2B3_TRIL1</name>
<dbReference type="HOGENOM" id="CLU_102151_0_0_7"/>
<dbReference type="eggNOG" id="ENOG50320QE">
    <property type="taxonomic scope" value="Bacteria"/>
</dbReference>
<protein>
    <recommendedName>
        <fullName evidence="3">DUF4145 domain-containing protein</fullName>
    </recommendedName>
</protein>
<dbReference type="STRING" id="398767.Glov_0438"/>
<dbReference type="EMBL" id="CP001089">
    <property type="protein sequence ID" value="ACD94166.1"/>
    <property type="molecule type" value="Genomic_DNA"/>
</dbReference>